<sequence>MIVARLKKGKERMILNGYPWVFRDELLSIDGPQRLGEVNVFSYDYGFLGRGFYNPESNRAVMVLTNRDEDIGKSLFKRRIMRALRKRETLYELPYYRLIHGEGDKLPGLVVDRYGEILVVQFRNRIVQNLKETIIETLVDVTSPTGIYERSDFEMGIEDRIDRNTGLLYGEVPERIEVVENGLKFLVDIEKSQKTGFFFDQRDSRAFCFSLVKKLSLKKGLDLFSFTGAFGINMAAAGAEVICVDKSMEDLKLAKLNSELNGLDNSVQFVQSDVIDFIGRFEKDDAFDIVVLDPPSLVKHRKELSTGVGLFRDIIKGLLPIVRDRGVLGICTCAYNIGLEHLVEAVKRSTENSGITFSHLAVTLQSPDHPWLMQVPESLYLKCLWGMIEKE</sequence>
<keyword evidence="4 10" id="KW-0489">Methyltransferase</keyword>
<dbReference type="Gene3D" id="3.30.750.80">
    <property type="entry name" value="RNA methyltransferase domain (HRMD) like"/>
    <property type="match status" value="1"/>
</dbReference>
<dbReference type="InterPro" id="IPR036974">
    <property type="entry name" value="PUA_sf"/>
</dbReference>
<keyword evidence="6" id="KW-0949">S-adenosyl-L-methionine</keyword>
<keyword evidence="7" id="KW-0694">RNA-binding</keyword>
<dbReference type="InterPro" id="IPR002478">
    <property type="entry name" value="PUA"/>
</dbReference>
<dbReference type="Pfam" id="PF17785">
    <property type="entry name" value="PUA_3"/>
    <property type="match status" value="1"/>
</dbReference>
<keyword evidence="3" id="KW-0698">rRNA processing</keyword>
<dbReference type="Proteomes" id="UP000250796">
    <property type="component" value="Chromosome MESINF"/>
</dbReference>
<dbReference type="GO" id="GO:0003723">
    <property type="term" value="F:RNA binding"/>
    <property type="evidence" value="ECO:0007669"/>
    <property type="project" value="UniProtKB-KW"/>
</dbReference>
<evidence type="ECO:0000313" key="11">
    <source>
        <dbReference type="Proteomes" id="UP000250796"/>
    </source>
</evidence>
<dbReference type="InterPro" id="IPR015947">
    <property type="entry name" value="PUA-like_sf"/>
</dbReference>
<organism evidence="10 11">
    <name type="scientific">Mesotoga infera</name>
    <dbReference type="NCBI Taxonomy" id="1236046"/>
    <lineage>
        <taxon>Bacteria</taxon>
        <taxon>Thermotogati</taxon>
        <taxon>Thermotogota</taxon>
        <taxon>Thermotogae</taxon>
        <taxon>Kosmotogales</taxon>
        <taxon>Kosmotogaceae</taxon>
        <taxon>Mesotoga</taxon>
    </lineage>
</organism>
<dbReference type="GO" id="GO:0008168">
    <property type="term" value="F:methyltransferase activity"/>
    <property type="evidence" value="ECO:0007669"/>
    <property type="project" value="UniProtKB-KW"/>
</dbReference>
<dbReference type="CDD" id="cd21153">
    <property type="entry name" value="PUA_RlmI"/>
    <property type="match status" value="1"/>
</dbReference>
<dbReference type="SMART" id="SM00359">
    <property type="entry name" value="PUA"/>
    <property type="match status" value="1"/>
</dbReference>
<dbReference type="Gene3D" id="3.40.50.150">
    <property type="entry name" value="Vaccinia Virus protein VP39"/>
    <property type="match status" value="1"/>
</dbReference>
<dbReference type="AlphaFoldDB" id="A0A7Z7PPK9"/>
<dbReference type="GO" id="GO:0006364">
    <property type="term" value="P:rRNA processing"/>
    <property type="evidence" value="ECO:0007669"/>
    <property type="project" value="UniProtKB-KW"/>
</dbReference>
<dbReference type="GO" id="GO:0032259">
    <property type="term" value="P:methylation"/>
    <property type="evidence" value="ECO:0007669"/>
    <property type="project" value="UniProtKB-KW"/>
</dbReference>
<evidence type="ECO:0000256" key="3">
    <source>
        <dbReference type="ARBA" id="ARBA00022552"/>
    </source>
</evidence>
<dbReference type="SUPFAM" id="SSF53335">
    <property type="entry name" value="S-adenosyl-L-methionine-dependent methyltransferases"/>
    <property type="match status" value="1"/>
</dbReference>
<gene>
    <name evidence="10" type="ORF">MESINF_2688</name>
</gene>
<dbReference type="Pfam" id="PF10672">
    <property type="entry name" value="Methyltrans_SAM"/>
    <property type="match status" value="1"/>
</dbReference>
<dbReference type="InterPro" id="IPR019614">
    <property type="entry name" value="SAM-dep_methyl-trfase"/>
</dbReference>
<evidence type="ECO:0000256" key="7">
    <source>
        <dbReference type="ARBA" id="ARBA00022884"/>
    </source>
</evidence>
<dbReference type="SUPFAM" id="SSF88697">
    <property type="entry name" value="PUA domain-like"/>
    <property type="match status" value="1"/>
</dbReference>
<dbReference type="PANTHER" id="PTHR42873">
    <property type="entry name" value="RIBOSOMAL RNA LARGE SUBUNIT METHYLTRANSFERASE"/>
    <property type="match status" value="1"/>
</dbReference>
<dbReference type="GO" id="GO:0005737">
    <property type="term" value="C:cytoplasm"/>
    <property type="evidence" value="ECO:0007669"/>
    <property type="project" value="UniProtKB-SubCell"/>
</dbReference>
<dbReference type="RefSeq" id="WP_169700456.1">
    <property type="nucleotide sequence ID" value="NZ_LS974202.1"/>
</dbReference>
<dbReference type="InterPro" id="IPR041532">
    <property type="entry name" value="RlmI-like_PUA"/>
</dbReference>
<evidence type="ECO:0000259" key="9">
    <source>
        <dbReference type="SMART" id="SM00359"/>
    </source>
</evidence>
<proteinExistence type="inferred from homology"/>
<evidence type="ECO:0000256" key="2">
    <source>
        <dbReference type="ARBA" id="ARBA00022490"/>
    </source>
</evidence>
<keyword evidence="2" id="KW-0963">Cytoplasm</keyword>
<evidence type="ECO:0000256" key="6">
    <source>
        <dbReference type="ARBA" id="ARBA00022691"/>
    </source>
</evidence>
<evidence type="ECO:0000256" key="4">
    <source>
        <dbReference type="ARBA" id="ARBA00022603"/>
    </source>
</evidence>
<dbReference type="PROSITE" id="PS50890">
    <property type="entry name" value="PUA"/>
    <property type="match status" value="1"/>
</dbReference>
<dbReference type="EMBL" id="LS974202">
    <property type="protein sequence ID" value="SSC14128.1"/>
    <property type="molecule type" value="Genomic_DNA"/>
</dbReference>
<evidence type="ECO:0000256" key="1">
    <source>
        <dbReference type="ARBA" id="ARBA00004496"/>
    </source>
</evidence>
<feature type="domain" description="PUA" evidence="9">
    <location>
        <begin position="2"/>
        <end position="85"/>
    </location>
</feature>
<comment type="similarity">
    <text evidence="8">Belongs to the methyltransferase superfamily. RlmI family.</text>
</comment>
<keyword evidence="5 10" id="KW-0808">Transferase</keyword>
<evidence type="ECO:0000256" key="8">
    <source>
        <dbReference type="ARBA" id="ARBA00038091"/>
    </source>
</evidence>
<dbReference type="InterPro" id="IPR029063">
    <property type="entry name" value="SAM-dependent_MTases_sf"/>
</dbReference>
<evidence type="ECO:0000313" key="10">
    <source>
        <dbReference type="EMBL" id="SSC14128.1"/>
    </source>
</evidence>
<accession>A0A7Z7PPK9</accession>
<keyword evidence="11" id="KW-1185">Reference proteome</keyword>
<reference evidence="10 11" key="1">
    <citation type="submission" date="2017-01" db="EMBL/GenBank/DDBJ databases">
        <authorList>
            <person name="Erauso G."/>
        </authorList>
    </citation>
    <scope>NUCLEOTIDE SEQUENCE [LARGE SCALE GENOMIC DNA]</scope>
    <source>
        <strain evidence="10">MESINF1</strain>
    </source>
</reference>
<dbReference type="PANTHER" id="PTHR42873:SF1">
    <property type="entry name" value="S-ADENOSYLMETHIONINE-DEPENDENT METHYLTRANSFERASE DOMAIN-CONTAINING PROTEIN"/>
    <property type="match status" value="1"/>
</dbReference>
<dbReference type="KEGG" id="minf:MESINF_2688"/>
<dbReference type="CDD" id="cd02440">
    <property type="entry name" value="AdoMet_MTases"/>
    <property type="match status" value="1"/>
</dbReference>
<protein>
    <submittedName>
        <fullName evidence="10">Methyltransferase small</fullName>
    </submittedName>
</protein>
<name>A0A7Z7PPK9_9BACT</name>
<dbReference type="Gene3D" id="2.30.130.10">
    <property type="entry name" value="PUA domain"/>
    <property type="match status" value="1"/>
</dbReference>
<dbReference type="CDD" id="cd11572">
    <property type="entry name" value="RlmI_M_like"/>
    <property type="match status" value="1"/>
</dbReference>
<evidence type="ECO:0000256" key="5">
    <source>
        <dbReference type="ARBA" id="ARBA00022679"/>
    </source>
</evidence>
<comment type="subcellular location">
    <subcellularLocation>
        <location evidence="1">Cytoplasm</location>
    </subcellularLocation>
</comment>